<feature type="coiled-coil region" evidence="1">
    <location>
        <begin position="130"/>
        <end position="181"/>
    </location>
</feature>
<reference evidence="3" key="1">
    <citation type="submission" date="2021-02" db="EMBL/GenBank/DDBJ databases">
        <authorList>
            <person name="Palmer J.M."/>
        </authorList>
    </citation>
    <scope>NUCLEOTIDE SEQUENCE</scope>
    <source>
        <strain evidence="3">SCRP23</strain>
    </source>
</reference>
<evidence type="ECO:0000313" key="3">
    <source>
        <dbReference type="EMBL" id="KAG7394278.1"/>
    </source>
</evidence>
<gene>
    <name evidence="3" type="ORF">PHYBOEH_005415</name>
</gene>
<feature type="compositionally biased region" description="Basic and acidic residues" evidence="2">
    <location>
        <begin position="16"/>
        <end position="30"/>
    </location>
</feature>
<feature type="compositionally biased region" description="Polar residues" evidence="2">
    <location>
        <begin position="1"/>
        <end position="15"/>
    </location>
</feature>
<keyword evidence="4" id="KW-1185">Reference proteome</keyword>
<evidence type="ECO:0000256" key="1">
    <source>
        <dbReference type="SAM" id="Coils"/>
    </source>
</evidence>
<accession>A0A8T1WPL4</accession>
<name>A0A8T1WPL4_9STRA</name>
<organism evidence="3 4">
    <name type="scientific">Phytophthora boehmeriae</name>
    <dbReference type="NCBI Taxonomy" id="109152"/>
    <lineage>
        <taxon>Eukaryota</taxon>
        <taxon>Sar</taxon>
        <taxon>Stramenopiles</taxon>
        <taxon>Oomycota</taxon>
        <taxon>Peronosporomycetes</taxon>
        <taxon>Peronosporales</taxon>
        <taxon>Peronosporaceae</taxon>
        <taxon>Phytophthora</taxon>
    </lineage>
</organism>
<proteinExistence type="predicted"/>
<comment type="caution">
    <text evidence="3">The sequence shown here is derived from an EMBL/GenBank/DDBJ whole genome shotgun (WGS) entry which is preliminary data.</text>
</comment>
<dbReference type="OrthoDB" id="6369905at2759"/>
<evidence type="ECO:0000313" key="4">
    <source>
        <dbReference type="Proteomes" id="UP000693981"/>
    </source>
</evidence>
<dbReference type="AlphaFoldDB" id="A0A8T1WPL4"/>
<feature type="region of interest" description="Disordered" evidence="2">
    <location>
        <begin position="1"/>
        <end position="37"/>
    </location>
</feature>
<keyword evidence="1" id="KW-0175">Coiled coil</keyword>
<protein>
    <submittedName>
        <fullName evidence="3">Uncharacterized protein</fullName>
    </submittedName>
</protein>
<dbReference type="Proteomes" id="UP000693981">
    <property type="component" value="Unassembled WGS sequence"/>
</dbReference>
<sequence length="358" mass="41432">MRTKAANASPSSKNLTTHELKKARRREQWRANKAKHRKLKDEKELRIMREIKMLYHLSVHKLTANLLPVINQSSTSGADEPARGIQLSSSISTEQAAAVAMALSNDKSFLHKLKESERPLVIENLNELAIDEWKKTEQKEKERVARIKHKREELKELIACTAGLKREIVQLKSRKAELRKLQHPLVQIVAGFHCFFQIGMKQEQMPDVRNYQRTYGYTPALQVLFDLQREEFDSLQSLKLHWLWYRSQFRQFELSITSYESLEVGEHTIIKTIGTLLLGIDPAHVKHGEKHQTIVCPLLQQFEFENANHVVKRITSEVDLIGGVQRAQGHIDPKDIFHTLRGLSQDFQTNSYCTSVWK</sequence>
<evidence type="ECO:0000256" key="2">
    <source>
        <dbReference type="SAM" id="MobiDB-lite"/>
    </source>
</evidence>
<dbReference type="EMBL" id="JAGDFL010000284">
    <property type="protein sequence ID" value="KAG7394278.1"/>
    <property type="molecule type" value="Genomic_DNA"/>
</dbReference>